<dbReference type="OMA" id="VMEGVDN"/>
<sequence>MDGPRRYYAKRNNSANPPVHGQMMEGADKQGAGEQGRPVRQNVYQDYRPQFHRGPPQQRQPKEDIKEEDKKNQGYEIQGQHPSQHRHPENLKPHNGKETKVADPPGRAEQMLAHQLYCLYTIVWFTRPTRKNEYEVPAIRNAQKVGAKDLRCLLFAH</sequence>
<keyword evidence="3" id="KW-1185">Reference proteome</keyword>
<evidence type="ECO:0000313" key="2">
    <source>
        <dbReference type="Ensembl" id="ENSUAMP00000025480.1"/>
    </source>
</evidence>
<reference evidence="3" key="1">
    <citation type="submission" date="2016-06" db="EMBL/GenBank/DDBJ databases">
        <title>De novo assembly and RNA-Seq shows season-dependent expression and editing in black bear kidneys.</title>
        <authorList>
            <person name="Korstanje R."/>
            <person name="Srivastava A."/>
            <person name="Sarsani V.K."/>
            <person name="Sheehan S.M."/>
            <person name="Seger R.L."/>
            <person name="Barter M.E."/>
            <person name="Lindqvist C."/>
            <person name="Brody L.C."/>
            <person name="Mullikin J.C."/>
        </authorList>
    </citation>
    <scope>NUCLEOTIDE SEQUENCE [LARGE SCALE GENOMIC DNA]</scope>
</reference>
<feature type="region of interest" description="Disordered" evidence="1">
    <location>
        <begin position="1"/>
        <end position="103"/>
    </location>
</feature>
<dbReference type="AlphaFoldDB" id="A0A452S0F9"/>
<reference evidence="2" key="3">
    <citation type="submission" date="2025-09" db="UniProtKB">
        <authorList>
            <consortium name="Ensembl"/>
        </authorList>
    </citation>
    <scope>IDENTIFICATION</scope>
</reference>
<dbReference type="InterPro" id="IPR050181">
    <property type="entry name" value="Cold_shock_domain"/>
</dbReference>
<organism evidence="2 3">
    <name type="scientific">Ursus americanus</name>
    <name type="common">American black bear</name>
    <name type="synonym">Euarctos americanus</name>
    <dbReference type="NCBI Taxonomy" id="9643"/>
    <lineage>
        <taxon>Eukaryota</taxon>
        <taxon>Metazoa</taxon>
        <taxon>Chordata</taxon>
        <taxon>Craniata</taxon>
        <taxon>Vertebrata</taxon>
        <taxon>Euteleostomi</taxon>
        <taxon>Mammalia</taxon>
        <taxon>Eutheria</taxon>
        <taxon>Laurasiatheria</taxon>
        <taxon>Carnivora</taxon>
        <taxon>Caniformia</taxon>
        <taxon>Ursidae</taxon>
        <taxon>Ursus</taxon>
    </lineage>
</organism>
<dbReference type="GeneTree" id="ENSGT00940000153341"/>
<evidence type="ECO:0000313" key="3">
    <source>
        <dbReference type="Proteomes" id="UP000291022"/>
    </source>
</evidence>
<reference evidence="2" key="2">
    <citation type="submission" date="2025-08" db="UniProtKB">
        <authorList>
            <consortium name="Ensembl"/>
        </authorList>
    </citation>
    <scope>IDENTIFICATION</scope>
</reference>
<feature type="compositionally biased region" description="Basic and acidic residues" evidence="1">
    <location>
        <begin position="86"/>
        <end position="101"/>
    </location>
</feature>
<dbReference type="PANTHER" id="PTHR11544">
    <property type="entry name" value="COLD SHOCK DOMAIN CONTAINING PROTEINS"/>
    <property type="match status" value="1"/>
</dbReference>
<dbReference type="STRING" id="9643.ENSUAMP00000025480"/>
<dbReference type="Proteomes" id="UP000291022">
    <property type="component" value="Unassembled WGS sequence"/>
</dbReference>
<dbReference type="Ensembl" id="ENSUAMT00000028446.1">
    <property type="protein sequence ID" value="ENSUAMP00000025480.1"/>
    <property type="gene ID" value="ENSUAMG00000019838.1"/>
</dbReference>
<proteinExistence type="predicted"/>
<protein>
    <submittedName>
        <fullName evidence="2">Uncharacterized protein</fullName>
    </submittedName>
</protein>
<evidence type="ECO:0000256" key="1">
    <source>
        <dbReference type="SAM" id="MobiDB-lite"/>
    </source>
</evidence>
<feature type="compositionally biased region" description="Basic and acidic residues" evidence="1">
    <location>
        <begin position="60"/>
        <end position="73"/>
    </location>
</feature>
<name>A0A452S0F9_URSAM</name>
<accession>A0A452S0F9</accession>